<dbReference type="GO" id="GO:0005737">
    <property type="term" value="C:cytoplasm"/>
    <property type="evidence" value="ECO:0007669"/>
    <property type="project" value="InterPro"/>
</dbReference>
<dbReference type="PANTHER" id="PTHR10837">
    <property type="entry name" value="PEPTIDYLARGININE DEIMINASE"/>
    <property type="match status" value="1"/>
</dbReference>
<dbReference type="InterPro" id="IPR036556">
    <property type="entry name" value="PAD_central_sf"/>
</dbReference>
<dbReference type="Gene3D" id="3.75.10.10">
    <property type="entry name" value="L-arginine/glycine Amidinotransferase, Chain A"/>
    <property type="match status" value="1"/>
</dbReference>
<dbReference type="Gene3D" id="2.60.40.1860">
    <property type="entry name" value="Protein-arginine deiminase, N-terminal domain"/>
    <property type="match status" value="1"/>
</dbReference>
<dbReference type="Pfam" id="PF08527">
    <property type="entry name" value="PAD_M"/>
    <property type="match status" value="1"/>
</dbReference>
<feature type="domain" description="Protein-arginine deiminase C-terminal" evidence="1">
    <location>
        <begin position="283"/>
        <end position="664"/>
    </location>
</feature>
<evidence type="ECO:0000313" key="3">
    <source>
        <dbReference type="EMBL" id="ACK66158.1"/>
    </source>
</evidence>
<sequence length="672" mass="75929">MSRRLDIRRIEGRTATRVSRTPRRTHEDVLVVGQPALISLEDLKPSEADLISFWVTGEVTLTVSGQSEPLPLDTPLTLSELGESLELIARTYSEKLRDRWLEITFLDAQEKPQSIYELELTAIRVCLDVDADRDGVVEENSPYKNDWKWGKDGYGAILLVNSDQDNNGTDDVNFEDYRLNGLLDIKDLSLMVVRKTGPGRLPSGCELRLSVSRSDSRRVRVFDELDGNRGYELIGPGKSQGYLRERDTEKNLFLAIEGLHYPDRDFDGVITVDLSLIQDRQEIYSDRVRFQVAPWIMTPHTLSPKTVYVSRLESGSNAPMIEDIRQLVGLAQAQLEVVAPHVNRGDRWMQDEIEIGYCQSPGHLMYVVLDSPRNRGLDEFPEEHLLGTDFGYVTRDTGEGGNTLDSFGNLEVSPPVTVKGTTYPFGRILYGGNHPDAPEYNTQMMGVVRDFLIAQKIQAPVELFSDWLSVGHIDEFMTFVPTPTPKGFKLLLASPSKCFSLLQDLQEKGQGDLLLREGKEISSRDAAISVSDILNDTKLRKDNDRFQEYINWNRTILKAELGLEEGDIIDLPSLFEATRNGRAETFFPNMVNMLVLGKELGIPKPYGPQIDGQCQFEAYVKTQLDPLGLNCHFIDDWTSYFLGRGDIHCGTNTRRQPFTQPWWEISLVTNGN</sequence>
<dbReference type="eggNOG" id="COG1193">
    <property type="taxonomic scope" value="Bacteria"/>
</dbReference>
<dbReference type="GO" id="GO:0004668">
    <property type="term" value="F:protein-arginine deiminase activity"/>
    <property type="evidence" value="ECO:0007669"/>
    <property type="project" value="UniProtKB-EC"/>
</dbReference>
<dbReference type="EC" id="3.5.3.15" evidence="3"/>
<name>B7K011_RIPO1</name>
<organism evidence="3 4">
    <name type="scientific">Rippkaea orientalis (strain PCC 8801 / RF-1)</name>
    <name type="common">Cyanothece sp. (strain PCC 8801)</name>
    <dbReference type="NCBI Taxonomy" id="41431"/>
    <lineage>
        <taxon>Bacteria</taxon>
        <taxon>Bacillati</taxon>
        <taxon>Cyanobacteriota</taxon>
        <taxon>Cyanophyceae</taxon>
        <taxon>Oscillatoriophycideae</taxon>
        <taxon>Chroococcales</taxon>
        <taxon>Aphanothecaceae</taxon>
        <taxon>Rippkaea</taxon>
        <taxon>Rippkaea orientalis</taxon>
    </lineage>
</organism>
<dbReference type="AlphaFoldDB" id="B7K011"/>
<dbReference type="InterPro" id="IPR038685">
    <property type="entry name" value="PAD_N_sf"/>
</dbReference>
<keyword evidence="3" id="KW-0378">Hydrolase</keyword>
<reference evidence="4" key="1">
    <citation type="journal article" date="2011" name="MBio">
        <title>Novel metabolic attributes of the genus Cyanothece, comprising a group of unicellular nitrogen-fixing Cyanobacteria.</title>
        <authorList>
            <person name="Bandyopadhyay A."/>
            <person name="Elvitigala T."/>
            <person name="Welsh E."/>
            <person name="Stockel J."/>
            <person name="Liberton M."/>
            <person name="Min H."/>
            <person name="Sherman L.A."/>
            <person name="Pakrasi H.B."/>
        </authorList>
    </citation>
    <scope>NUCLEOTIDE SEQUENCE [LARGE SCALE GENOMIC DNA]</scope>
    <source>
        <strain evidence="4">PCC 8801</strain>
    </source>
</reference>
<dbReference type="InterPro" id="IPR004303">
    <property type="entry name" value="PAD"/>
</dbReference>
<proteinExistence type="predicted"/>
<dbReference type="InterPro" id="IPR013733">
    <property type="entry name" value="Prot_Arg_deaminase_cen_dom"/>
</dbReference>
<dbReference type="GO" id="GO:0005509">
    <property type="term" value="F:calcium ion binding"/>
    <property type="evidence" value="ECO:0007669"/>
    <property type="project" value="InterPro"/>
</dbReference>
<dbReference type="FunFam" id="2.60.40.1700:FF:000001">
    <property type="entry name" value="Protein-arginine deiminase type-2"/>
    <property type="match status" value="1"/>
</dbReference>
<gene>
    <name evidence="3" type="ordered locus">PCC8801_2126</name>
</gene>
<evidence type="ECO:0000259" key="2">
    <source>
        <dbReference type="Pfam" id="PF08527"/>
    </source>
</evidence>
<evidence type="ECO:0000259" key="1">
    <source>
        <dbReference type="Pfam" id="PF03068"/>
    </source>
</evidence>
<dbReference type="OrthoDB" id="249764at2"/>
<dbReference type="Pfam" id="PF03068">
    <property type="entry name" value="PAD"/>
    <property type="match status" value="1"/>
</dbReference>
<feature type="domain" description="Protein-arginine deiminase (PAD) central" evidence="2">
    <location>
        <begin position="123"/>
        <end position="278"/>
    </location>
</feature>
<dbReference type="SUPFAM" id="SSF55909">
    <property type="entry name" value="Pentein"/>
    <property type="match status" value="1"/>
</dbReference>
<dbReference type="KEGG" id="cyp:PCC8801_2126"/>
<dbReference type="STRING" id="41431.PCC8801_2126"/>
<dbReference type="RefSeq" id="WP_012595426.1">
    <property type="nucleotide sequence ID" value="NC_011726.1"/>
</dbReference>
<dbReference type="Gene3D" id="2.60.40.1700">
    <property type="entry name" value="Protein-arginine deiminase, central domain"/>
    <property type="match status" value="1"/>
</dbReference>
<dbReference type="PANTHER" id="PTHR10837:SF8">
    <property type="entry name" value="PROTEIN-ARGININE DEIMINASE"/>
    <property type="match status" value="1"/>
</dbReference>
<dbReference type="SUPFAM" id="SSF110083">
    <property type="entry name" value="Peptidylarginine deiminase Pad4, middle domain"/>
    <property type="match status" value="1"/>
</dbReference>
<dbReference type="HOGENOM" id="CLU_021911_0_0_3"/>
<dbReference type="Proteomes" id="UP000008204">
    <property type="component" value="Chromosome"/>
</dbReference>
<dbReference type="InterPro" id="IPR013530">
    <property type="entry name" value="PAD_C"/>
</dbReference>
<accession>B7K011</accession>
<evidence type="ECO:0000313" key="4">
    <source>
        <dbReference type="Proteomes" id="UP000008204"/>
    </source>
</evidence>
<dbReference type="PIRSF" id="PIRSF001247">
    <property type="entry name" value="Protein-arginine_deiminase"/>
    <property type="match status" value="1"/>
</dbReference>
<keyword evidence="4" id="KW-1185">Reference proteome</keyword>
<dbReference type="EMBL" id="CP001287">
    <property type="protein sequence ID" value="ACK66158.1"/>
    <property type="molecule type" value="Genomic_DNA"/>
</dbReference>
<protein>
    <submittedName>
        <fullName evidence="3">Protein-arginine deiminase</fullName>
        <ecNumber evidence="3">3.5.3.15</ecNumber>
    </submittedName>
</protein>